<evidence type="ECO:0000313" key="2">
    <source>
        <dbReference type="EMBL" id="BDP41908.1"/>
    </source>
</evidence>
<feature type="domain" description="DUF402" evidence="1">
    <location>
        <begin position="62"/>
        <end position="149"/>
    </location>
</feature>
<keyword evidence="3" id="KW-1185">Reference proteome</keyword>
<dbReference type="Proteomes" id="UP001064971">
    <property type="component" value="Chromosome"/>
</dbReference>
<sequence length="149" mass="16423">MKRKGNDYVAWFGSGSQRLVEVPGGVIVDYSPGQGATPLDILLFGQTVRVLDSGYRWVDFIPASGHHALKVQMDARGTPVQLYVDIFRESGLDTAGVPWINDLYLDVVALCTVELDGTWRVHRAEIIDVDELEEALHRGLITAEEATLA</sequence>
<dbReference type="PANTHER" id="PTHR41271:SF1">
    <property type="entry name" value="DUF402 DOMAIN-CONTAINING PROTEIN"/>
    <property type="match status" value="1"/>
</dbReference>
<dbReference type="SUPFAM" id="SSF159234">
    <property type="entry name" value="FomD-like"/>
    <property type="match status" value="1"/>
</dbReference>
<dbReference type="EMBL" id="AP026560">
    <property type="protein sequence ID" value="BDP41908.1"/>
    <property type="molecule type" value="Genomic_DNA"/>
</dbReference>
<accession>A0ABN6REX3</accession>
<dbReference type="InterPro" id="IPR007295">
    <property type="entry name" value="DUF402"/>
</dbReference>
<name>A0ABN6REX3_9DEIO</name>
<reference evidence="2" key="1">
    <citation type="submission" date="2022-07" db="EMBL/GenBank/DDBJ databases">
        <title>Complete Genome Sequence of the Radioresistant Bacterium Deinococcus aetherius ST0316, Isolated from the Air Dust collected in Lower Stratosphere above Japan.</title>
        <authorList>
            <person name="Satoh K."/>
            <person name="Hagiwara K."/>
            <person name="Katsumata K."/>
            <person name="Kubo A."/>
            <person name="Yokobori S."/>
            <person name="Yamagishi A."/>
            <person name="Oono Y."/>
            <person name="Narumi I."/>
        </authorList>
    </citation>
    <scope>NUCLEOTIDE SEQUENCE</scope>
    <source>
        <strain evidence="2">ST0316</strain>
    </source>
</reference>
<proteinExistence type="predicted"/>
<evidence type="ECO:0000313" key="3">
    <source>
        <dbReference type="Proteomes" id="UP001064971"/>
    </source>
</evidence>
<dbReference type="Pfam" id="PF04167">
    <property type="entry name" value="DUF402"/>
    <property type="match status" value="1"/>
</dbReference>
<dbReference type="PANTHER" id="PTHR41271">
    <property type="entry name" value="DUF402 DOMAIN-CONTAINING PROTEIN"/>
    <property type="match status" value="1"/>
</dbReference>
<dbReference type="InterPro" id="IPR035930">
    <property type="entry name" value="FomD-like_sf"/>
</dbReference>
<protein>
    <recommendedName>
        <fullName evidence="1">DUF402 domain-containing protein</fullName>
    </recommendedName>
</protein>
<evidence type="ECO:0000259" key="1">
    <source>
        <dbReference type="Pfam" id="PF04167"/>
    </source>
</evidence>
<gene>
    <name evidence="2" type="ORF">DAETH_18770</name>
</gene>
<dbReference type="Gene3D" id="2.40.380.10">
    <property type="entry name" value="FomD-like"/>
    <property type="match status" value="1"/>
</dbReference>
<organism evidence="2 3">
    <name type="scientific">Deinococcus aetherius</name>
    <dbReference type="NCBI Taxonomy" id="200252"/>
    <lineage>
        <taxon>Bacteria</taxon>
        <taxon>Thermotogati</taxon>
        <taxon>Deinococcota</taxon>
        <taxon>Deinococci</taxon>
        <taxon>Deinococcales</taxon>
        <taxon>Deinococcaceae</taxon>
        <taxon>Deinococcus</taxon>
    </lineage>
</organism>